<evidence type="ECO:0008006" key="3">
    <source>
        <dbReference type="Google" id="ProtNLM"/>
    </source>
</evidence>
<organism evidence="1 2">
    <name type="scientific">Mycena metata</name>
    <dbReference type="NCBI Taxonomy" id="1033252"/>
    <lineage>
        <taxon>Eukaryota</taxon>
        <taxon>Fungi</taxon>
        <taxon>Dikarya</taxon>
        <taxon>Basidiomycota</taxon>
        <taxon>Agaricomycotina</taxon>
        <taxon>Agaricomycetes</taxon>
        <taxon>Agaricomycetidae</taxon>
        <taxon>Agaricales</taxon>
        <taxon>Marasmiineae</taxon>
        <taxon>Mycenaceae</taxon>
        <taxon>Mycena</taxon>
    </lineage>
</organism>
<dbReference type="AlphaFoldDB" id="A0AAD7JKG7"/>
<accession>A0AAD7JKG7</accession>
<dbReference type="EMBL" id="JARKIB010000023">
    <property type="protein sequence ID" value="KAJ7766736.1"/>
    <property type="molecule type" value="Genomic_DNA"/>
</dbReference>
<dbReference type="PANTHER" id="PTHR38926:SF5">
    <property type="entry name" value="F-BOX AND LEUCINE-RICH REPEAT PROTEIN 6"/>
    <property type="match status" value="1"/>
</dbReference>
<gene>
    <name evidence="1" type="ORF">B0H16DRAFT_371824</name>
</gene>
<dbReference type="Proteomes" id="UP001215598">
    <property type="component" value="Unassembled WGS sequence"/>
</dbReference>
<sequence length="477" mass="53275">MSSYPLGHLSNRTLKAQNVLVIDKNGRIQFTPFVPGPIFPPEILGEIFIHCLEGADPVFPCPESAPLLLCRICRRWRDVALSTPALWSSVFLDLDKLADPGCYDASSSYTVSRQWLDNARAIPLSLGLADIVEGHAPNDQLKSLVAFVLSLSHQWRSLELELEAPSILAKSAFRDFKGAVPLLEKLSISTYHRAIRITFPTAPKLRELSVTTYNSKIQVPWPQLLTFRSEDISIASCLNILRHSSRLVNGTFKIRGNPLTLPRTVVVRPHLRHLALGAAYSSFRQPLLPLTILDCLKTPALKSLTLESADSGTGHTVAVSSLLSFISRSSPRLHTLALSFISTTPAALIECLKATPSLVHFKFQPRRRIGRHDIEPIFLQLTGHPKFLPNLESLHMVFARDPPPSSPAPVTASVLVEMLRWRWVTPGVARLRRFRLAHSYHFSMLGQTVLADLEWRRLREEGMLSYIGERSGCDTFI</sequence>
<comment type="caution">
    <text evidence="1">The sequence shown here is derived from an EMBL/GenBank/DDBJ whole genome shotgun (WGS) entry which is preliminary data.</text>
</comment>
<proteinExistence type="predicted"/>
<dbReference type="PANTHER" id="PTHR38926">
    <property type="entry name" value="F-BOX DOMAIN CONTAINING PROTEIN, EXPRESSED"/>
    <property type="match status" value="1"/>
</dbReference>
<dbReference type="Gene3D" id="3.80.10.10">
    <property type="entry name" value="Ribonuclease Inhibitor"/>
    <property type="match status" value="1"/>
</dbReference>
<name>A0AAD7JKG7_9AGAR</name>
<evidence type="ECO:0000313" key="2">
    <source>
        <dbReference type="Proteomes" id="UP001215598"/>
    </source>
</evidence>
<evidence type="ECO:0000313" key="1">
    <source>
        <dbReference type="EMBL" id="KAJ7766736.1"/>
    </source>
</evidence>
<dbReference type="InterPro" id="IPR032675">
    <property type="entry name" value="LRR_dom_sf"/>
</dbReference>
<keyword evidence="2" id="KW-1185">Reference proteome</keyword>
<protein>
    <recommendedName>
        <fullName evidence="3">F-box domain-containing protein</fullName>
    </recommendedName>
</protein>
<reference evidence="1" key="1">
    <citation type="submission" date="2023-03" db="EMBL/GenBank/DDBJ databases">
        <title>Massive genome expansion in bonnet fungi (Mycena s.s.) driven by repeated elements and novel gene families across ecological guilds.</title>
        <authorList>
            <consortium name="Lawrence Berkeley National Laboratory"/>
            <person name="Harder C.B."/>
            <person name="Miyauchi S."/>
            <person name="Viragh M."/>
            <person name="Kuo A."/>
            <person name="Thoen E."/>
            <person name="Andreopoulos B."/>
            <person name="Lu D."/>
            <person name="Skrede I."/>
            <person name="Drula E."/>
            <person name="Henrissat B."/>
            <person name="Morin E."/>
            <person name="Kohler A."/>
            <person name="Barry K."/>
            <person name="LaButti K."/>
            <person name="Morin E."/>
            <person name="Salamov A."/>
            <person name="Lipzen A."/>
            <person name="Mereny Z."/>
            <person name="Hegedus B."/>
            <person name="Baldrian P."/>
            <person name="Stursova M."/>
            <person name="Weitz H."/>
            <person name="Taylor A."/>
            <person name="Grigoriev I.V."/>
            <person name="Nagy L.G."/>
            <person name="Martin F."/>
            <person name="Kauserud H."/>
        </authorList>
    </citation>
    <scope>NUCLEOTIDE SEQUENCE</scope>
    <source>
        <strain evidence="1">CBHHK182m</strain>
    </source>
</reference>